<gene>
    <name evidence="1" type="ORF">CDL15_Pgr020142</name>
</gene>
<reference evidence="2" key="1">
    <citation type="journal article" date="2017" name="Plant J.">
        <title>The pomegranate (Punica granatum L.) genome and the genomics of punicalagin biosynthesis.</title>
        <authorList>
            <person name="Qin G."/>
            <person name="Xu C."/>
            <person name="Ming R."/>
            <person name="Tang H."/>
            <person name="Guyot R."/>
            <person name="Kramer E.M."/>
            <person name="Hu Y."/>
            <person name="Yi X."/>
            <person name="Qi Y."/>
            <person name="Xu X."/>
            <person name="Gao Z."/>
            <person name="Pan H."/>
            <person name="Jian J."/>
            <person name="Tian Y."/>
            <person name="Yue Z."/>
            <person name="Xu Y."/>
        </authorList>
    </citation>
    <scope>NUCLEOTIDE SEQUENCE [LARGE SCALE GENOMIC DNA]</scope>
    <source>
        <strain evidence="2">cv. Dabenzi</strain>
    </source>
</reference>
<dbReference type="AlphaFoldDB" id="A0A218VRM5"/>
<dbReference type="Proteomes" id="UP000197138">
    <property type="component" value="Unassembled WGS sequence"/>
</dbReference>
<evidence type="ECO:0000313" key="2">
    <source>
        <dbReference type="Proteomes" id="UP000197138"/>
    </source>
</evidence>
<comment type="caution">
    <text evidence="1">The sequence shown here is derived from an EMBL/GenBank/DDBJ whole genome shotgun (WGS) entry which is preliminary data.</text>
</comment>
<protein>
    <submittedName>
        <fullName evidence="1">Uncharacterized protein</fullName>
    </submittedName>
</protein>
<name>A0A218VRM5_PUNGR</name>
<evidence type="ECO:0000313" key="1">
    <source>
        <dbReference type="EMBL" id="OWM62848.1"/>
    </source>
</evidence>
<organism evidence="1 2">
    <name type="scientific">Punica granatum</name>
    <name type="common">Pomegranate</name>
    <dbReference type="NCBI Taxonomy" id="22663"/>
    <lineage>
        <taxon>Eukaryota</taxon>
        <taxon>Viridiplantae</taxon>
        <taxon>Streptophyta</taxon>
        <taxon>Embryophyta</taxon>
        <taxon>Tracheophyta</taxon>
        <taxon>Spermatophyta</taxon>
        <taxon>Magnoliopsida</taxon>
        <taxon>eudicotyledons</taxon>
        <taxon>Gunneridae</taxon>
        <taxon>Pentapetalae</taxon>
        <taxon>rosids</taxon>
        <taxon>malvids</taxon>
        <taxon>Myrtales</taxon>
        <taxon>Lythraceae</taxon>
        <taxon>Punica</taxon>
    </lineage>
</organism>
<dbReference type="EMBL" id="MTKT01006319">
    <property type="protein sequence ID" value="OWM62848.1"/>
    <property type="molecule type" value="Genomic_DNA"/>
</dbReference>
<accession>A0A218VRM5</accession>
<sequence>MINSLAFLPPPSISSLPLPLVKPANPHLRKFKFSVTRSSSCPKSVSFSRIPVVSAAVLFCSARCRFKLGTRELAVFNSTDDEFIVFHRSNPMGLLRELSASPAPSMTCSSICSAGKWSGRLDGIRRSPGMMV</sequence>
<proteinExistence type="predicted"/>